<keyword evidence="2" id="KW-1185">Reference proteome</keyword>
<feature type="transmembrane region" description="Helical" evidence="1">
    <location>
        <begin position="164"/>
        <end position="188"/>
    </location>
</feature>
<accession>A0A7E4VET3</accession>
<feature type="transmembrane region" description="Helical" evidence="1">
    <location>
        <begin position="208"/>
        <end position="227"/>
    </location>
</feature>
<dbReference type="Proteomes" id="UP000492821">
    <property type="component" value="Unassembled WGS sequence"/>
</dbReference>
<dbReference type="AlphaFoldDB" id="A0A7E4VET3"/>
<evidence type="ECO:0000313" key="2">
    <source>
        <dbReference type="Proteomes" id="UP000492821"/>
    </source>
</evidence>
<evidence type="ECO:0000313" key="3">
    <source>
        <dbReference type="WBParaSite" id="Pan_g19578.t1"/>
    </source>
</evidence>
<keyword evidence="1" id="KW-0812">Transmembrane</keyword>
<keyword evidence="1" id="KW-0472">Membrane</keyword>
<proteinExistence type="predicted"/>
<dbReference type="WBParaSite" id="Pan_g19578.t1">
    <property type="protein sequence ID" value="Pan_g19578.t1"/>
    <property type="gene ID" value="Pan_g19578"/>
</dbReference>
<name>A0A7E4VET3_PANRE</name>
<sequence length="258" mass="29571">MMCYKKSPLRKAYFFMSVLGYIVDVSSKLNEAIDEYSILSSYFQWHIYYFFGIWHFVLTLNRFTSVVFWQTYNVMWTPKMTVLWCIGILAYPTVLDITFVMIEPQPFYCIRYLYRAPCRTFYGNLGIRQSASNVLTSVGSIAMSVYTTVKIRKSTSAPKVAQRLLFQCIVSTLLFSAFMGFLIIYSIAWKNNDAALVYTAATVLNISLYFHQSFGVCWLVIICHFMVRSGSKEVKVTSITPTPVSVRSRAPSIAVSHS</sequence>
<reference evidence="2" key="1">
    <citation type="journal article" date="2013" name="Genetics">
        <title>The draft genome and transcriptome of Panagrellus redivivus are shaped by the harsh demands of a free-living lifestyle.</title>
        <authorList>
            <person name="Srinivasan J."/>
            <person name="Dillman A.R."/>
            <person name="Macchietto M.G."/>
            <person name="Heikkinen L."/>
            <person name="Lakso M."/>
            <person name="Fracchia K.M."/>
            <person name="Antoshechkin I."/>
            <person name="Mortazavi A."/>
            <person name="Wong G."/>
            <person name="Sternberg P.W."/>
        </authorList>
    </citation>
    <scope>NUCLEOTIDE SEQUENCE [LARGE SCALE GENOMIC DNA]</scope>
    <source>
        <strain evidence="2">MT8872</strain>
    </source>
</reference>
<feature type="transmembrane region" description="Helical" evidence="1">
    <location>
        <begin position="47"/>
        <end position="69"/>
    </location>
</feature>
<reference evidence="3" key="2">
    <citation type="submission" date="2020-10" db="UniProtKB">
        <authorList>
            <consortium name="WormBaseParasite"/>
        </authorList>
    </citation>
    <scope>IDENTIFICATION</scope>
</reference>
<evidence type="ECO:0000256" key="1">
    <source>
        <dbReference type="SAM" id="Phobius"/>
    </source>
</evidence>
<feature type="transmembrane region" description="Helical" evidence="1">
    <location>
        <begin position="81"/>
        <end position="102"/>
    </location>
</feature>
<protein>
    <submittedName>
        <fullName evidence="3">7TM_GPCR_Srx domain-containing protein</fullName>
    </submittedName>
</protein>
<keyword evidence="1" id="KW-1133">Transmembrane helix</keyword>
<organism evidence="2 3">
    <name type="scientific">Panagrellus redivivus</name>
    <name type="common">Microworm</name>
    <dbReference type="NCBI Taxonomy" id="6233"/>
    <lineage>
        <taxon>Eukaryota</taxon>
        <taxon>Metazoa</taxon>
        <taxon>Ecdysozoa</taxon>
        <taxon>Nematoda</taxon>
        <taxon>Chromadorea</taxon>
        <taxon>Rhabditida</taxon>
        <taxon>Tylenchina</taxon>
        <taxon>Panagrolaimomorpha</taxon>
        <taxon>Panagrolaimoidea</taxon>
        <taxon>Panagrolaimidae</taxon>
        <taxon>Panagrellus</taxon>
    </lineage>
</organism>